<keyword evidence="2 6" id="KW-0813">Transport</keyword>
<feature type="transmembrane region" description="Helical" evidence="7">
    <location>
        <begin position="95"/>
        <end position="119"/>
    </location>
</feature>
<dbReference type="STRING" id="108003.B1C78_01065"/>
<proteinExistence type="inferred from homology"/>
<comment type="subcellular location">
    <subcellularLocation>
        <location evidence="1">Membrane</location>
        <topology evidence="1">Multi-pass membrane protein</topology>
    </subcellularLocation>
</comment>
<feature type="transmembrane region" description="Helical" evidence="7">
    <location>
        <begin position="219"/>
        <end position="247"/>
    </location>
</feature>
<feature type="transmembrane region" description="Helical" evidence="7">
    <location>
        <begin position="178"/>
        <end position="199"/>
    </location>
</feature>
<dbReference type="PROSITE" id="PS50267">
    <property type="entry name" value="NA_NEUROTRAN_SYMP_3"/>
    <property type="match status" value="1"/>
</dbReference>
<accession>A0A1V3NV24</accession>
<dbReference type="RefSeq" id="WP_077277293.1">
    <property type="nucleotide sequence ID" value="NZ_MVBK01000004.1"/>
</dbReference>
<feature type="transmembrane region" description="Helical" evidence="7">
    <location>
        <begin position="152"/>
        <end position="171"/>
    </location>
</feature>
<evidence type="ECO:0000256" key="6">
    <source>
        <dbReference type="RuleBase" id="RU003732"/>
    </source>
</evidence>
<keyword evidence="9" id="KW-1185">Reference proteome</keyword>
<keyword evidence="3 6" id="KW-0812">Transmembrane</keyword>
<dbReference type="SUPFAM" id="SSF161070">
    <property type="entry name" value="SNF-like"/>
    <property type="match status" value="1"/>
</dbReference>
<evidence type="ECO:0000256" key="5">
    <source>
        <dbReference type="ARBA" id="ARBA00023136"/>
    </source>
</evidence>
<dbReference type="CDD" id="cd10336">
    <property type="entry name" value="SLC6sbd_Tyt1-Like"/>
    <property type="match status" value="1"/>
</dbReference>
<feature type="transmembrane region" description="Helical" evidence="7">
    <location>
        <begin position="44"/>
        <end position="68"/>
    </location>
</feature>
<dbReference type="OrthoDB" id="9762833at2"/>
<keyword evidence="5 7" id="KW-0472">Membrane</keyword>
<keyword evidence="4 7" id="KW-1133">Transmembrane helix</keyword>
<dbReference type="PANTHER" id="PTHR42948:SF1">
    <property type="entry name" value="TRANSPORTER"/>
    <property type="match status" value="1"/>
</dbReference>
<evidence type="ECO:0000313" key="8">
    <source>
        <dbReference type="EMBL" id="OOG28718.1"/>
    </source>
</evidence>
<comment type="caution">
    <text evidence="8">The sequence shown here is derived from an EMBL/GenBank/DDBJ whole genome shotgun (WGS) entry which is preliminary data.</text>
</comment>
<dbReference type="PRINTS" id="PR00176">
    <property type="entry name" value="NANEUSMPORT"/>
</dbReference>
<keyword evidence="6" id="KW-0769">Symport</keyword>
<dbReference type="EMBL" id="MVBK01000004">
    <property type="protein sequence ID" value="OOG28718.1"/>
    <property type="molecule type" value="Genomic_DNA"/>
</dbReference>
<protein>
    <recommendedName>
        <fullName evidence="6">Transporter</fullName>
    </recommendedName>
</protein>
<feature type="transmembrane region" description="Helical" evidence="7">
    <location>
        <begin position="293"/>
        <end position="326"/>
    </location>
</feature>
<reference evidence="8 9" key="1">
    <citation type="submission" date="2017-02" db="EMBL/GenBank/DDBJ databases">
        <title>Genomic diversity within the haloalkaliphilic genus Thioalkalivibrio.</title>
        <authorList>
            <person name="Ahn A.-C."/>
            <person name="Meier-Kolthoff J."/>
            <person name="Overmars L."/>
            <person name="Richter M."/>
            <person name="Woyke T."/>
            <person name="Sorokin D.Y."/>
            <person name="Muyzer G."/>
        </authorList>
    </citation>
    <scope>NUCLEOTIDE SEQUENCE [LARGE SCALE GENOMIC DNA]</scope>
    <source>
        <strain evidence="8 9">ALJD</strain>
    </source>
</reference>
<organism evidence="8 9">
    <name type="scientific">Thioalkalivibrio denitrificans</name>
    <dbReference type="NCBI Taxonomy" id="108003"/>
    <lineage>
        <taxon>Bacteria</taxon>
        <taxon>Pseudomonadati</taxon>
        <taxon>Pseudomonadota</taxon>
        <taxon>Gammaproteobacteria</taxon>
        <taxon>Chromatiales</taxon>
        <taxon>Ectothiorhodospiraceae</taxon>
        <taxon>Thioalkalivibrio</taxon>
    </lineage>
</organism>
<comment type="similarity">
    <text evidence="6">Belongs to the sodium:neurotransmitter symporter (SNF) (TC 2.A.22) family.</text>
</comment>
<evidence type="ECO:0000256" key="4">
    <source>
        <dbReference type="ARBA" id="ARBA00022989"/>
    </source>
</evidence>
<feature type="transmembrane region" description="Helical" evidence="7">
    <location>
        <begin position="388"/>
        <end position="407"/>
    </location>
</feature>
<evidence type="ECO:0000256" key="2">
    <source>
        <dbReference type="ARBA" id="ARBA00022448"/>
    </source>
</evidence>
<sequence length="452" mass="48738">MRRDVSIHGQWSSKLVFVLAATGSAVGLGNIWRFPYIVGEHGGGAFVLVYLGCILLIGLPIMMAEILLGRRGRQSPINTMSTLAREEGLSRSWGLLGWLGVVAGFIILSYYSVIAGWALSYVFRAGAGSFIGQDAGGAQAMFEGLVSDPERLLAWHTIFMVMTMLVVARGVRSGLEQAVRILMPALLLLLVLMVGYAMAEGHFMEGFRFMFQPDFGRLTGNSVLVAMGQAFFTLSLGMGAIMIYGSYLNSRASIAKTSATVVGADTAVAILAGLAIFPIVFASGLEPGQGPGLIFITLPIAFGQMPGGLLFGTVFFVLLIVAAWTSSISIMEPAVAYLVENRGLHRIGAAAVVAGVAWLLGIGTVLSFNHWSGYTLFDMTFFDVADYLTSNILLPLGGFLIAIFAGWRMTERSVMEELGIRQPLLFRTWYYLVRFVAPIGILLVFLRAIGLI</sequence>
<dbReference type="InterPro" id="IPR000175">
    <property type="entry name" value="Na/ntran_symport"/>
</dbReference>
<dbReference type="GO" id="GO:0016020">
    <property type="term" value="C:membrane"/>
    <property type="evidence" value="ECO:0007669"/>
    <property type="project" value="UniProtKB-SubCell"/>
</dbReference>
<dbReference type="Proteomes" id="UP000189462">
    <property type="component" value="Unassembled WGS sequence"/>
</dbReference>
<evidence type="ECO:0000256" key="1">
    <source>
        <dbReference type="ARBA" id="ARBA00004141"/>
    </source>
</evidence>
<dbReference type="NCBIfam" id="NF037979">
    <property type="entry name" value="Na_transp"/>
    <property type="match status" value="1"/>
</dbReference>
<dbReference type="AlphaFoldDB" id="A0A1V3NV24"/>
<name>A0A1V3NV24_9GAMM</name>
<feature type="transmembrane region" description="Helical" evidence="7">
    <location>
        <begin position="347"/>
        <end position="368"/>
    </location>
</feature>
<dbReference type="InterPro" id="IPR047218">
    <property type="entry name" value="YocR/YhdH-like"/>
</dbReference>
<evidence type="ECO:0000256" key="7">
    <source>
        <dbReference type="SAM" id="Phobius"/>
    </source>
</evidence>
<dbReference type="InterPro" id="IPR037272">
    <property type="entry name" value="SNS_sf"/>
</dbReference>
<dbReference type="PROSITE" id="PS00610">
    <property type="entry name" value="NA_NEUROTRAN_SYMP_1"/>
    <property type="match status" value="1"/>
</dbReference>
<dbReference type="PANTHER" id="PTHR42948">
    <property type="entry name" value="TRANSPORTER"/>
    <property type="match status" value="1"/>
</dbReference>
<feature type="transmembrane region" description="Helical" evidence="7">
    <location>
        <begin position="259"/>
        <end position="281"/>
    </location>
</feature>
<evidence type="ECO:0000256" key="3">
    <source>
        <dbReference type="ARBA" id="ARBA00022692"/>
    </source>
</evidence>
<evidence type="ECO:0000313" key="9">
    <source>
        <dbReference type="Proteomes" id="UP000189462"/>
    </source>
</evidence>
<dbReference type="Pfam" id="PF00209">
    <property type="entry name" value="SNF"/>
    <property type="match status" value="2"/>
</dbReference>
<feature type="transmembrane region" description="Helical" evidence="7">
    <location>
        <begin position="12"/>
        <end position="32"/>
    </location>
</feature>
<feature type="transmembrane region" description="Helical" evidence="7">
    <location>
        <begin position="428"/>
        <end position="449"/>
    </location>
</feature>
<dbReference type="GO" id="GO:0015293">
    <property type="term" value="F:symporter activity"/>
    <property type="evidence" value="ECO:0007669"/>
    <property type="project" value="UniProtKB-KW"/>
</dbReference>
<gene>
    <name evidence="8" type="ORF">B1C78_01065</name>
</gene>